<feature type="modified residue" description="N6-(pyridoxal phosphate)lysine" evidence="4">
    <location>
        <position position="190"/>
    </location>
</feature>
<dbReference type="EMBL" id="QMIF01000002">
    <property type="protein sequence ID" value="TVM35751.1"/>
    <property type="molecule type" value="Genomic_DNA"/>
</dbReference>
<comment type="similarity">
    <text evidence="2 5">Belongs to the DegT/DnrJ/EryC1 family.</text>
</comment>
<accession>A0A6P1ZJ78</accession>
<dbReference type="InterPro" id="IPR015421">
    <property type="entry name" value="PyrdxlP-dep_Trfase_major"/>
</dbReference>
<dbReference type="InterPro" id="IPR015424">
    <property type="entry name" value="PyrdxlP-dep_Trfase"/>
</dbReference>
<dbReference type="PANTHER" id="PTHR30244:SF36">
    <property type="entry name" value="3-OXO-GLUCOSE-6-PHOSPHATE:GLUTAMATE AMINOTRANSFERASE"/>
    <property type="match status" value="1"/>
</dbReference>
<feature type="active site" description="Proton acceptor" evidence="3">
    <location>
        <position position="190"/>
    </location>
</feature>
<dbReference type="InterPro" id="IPR015422">
    <property type="entry name" value="PyrdxlP-dep_Trfase_small"/>
</dbReference>
<evidence type="ECO:0000313" key="6">
    <source>
        <dbReference type="EMBL" id="TVM35751.1"/>
    </source>
</evidence>
<gene>
    <name evidence="6" type="ORF">DQK91_03560</name>
</gene>
<evidence type="ECO:0000256" key="2">
    <source>
        <dbReference type="ARBA" id="ARBA00037999"/>
    </source>
</evidence>
<keyword evidence="1 4" id="KW-0663">Pyridoxal phosphate</keyword>
<proteinExistence type="inferred from homology"/>
<dbReference type="PIRSF" id="PIRSF000390">
    <property type="entry name" value="PLP_StrS"/>
    <property type="match status" value="1"/>
</dbReference>
<dbReference type="CDD" id="cd00616">
    <property type="entry name" value="AHBA_syn"/>
    <property type="match status" value="1"/>
</dbReference>
<evidence type="ECO:0000313" key="7">
    <source>
        <dbReference type="Proteomes" id="UP000434052"/>
    </source>
</evidence>
<comment type="caution">
    <text evidence="6">The sequence shown here is derived from an EMBL/GenBank/DDBJ whole genome shotgun (WGS) entry which is preliminary data.</text>
</comment>
<evidence type="ECO:0000256" key="1">
    <source>
        <dbReference type="ARBA" id="ARBA00022898"/>
    </source>
</evidence>
<dbReference type="PANTHER" id="PTHR30244">
    <property type="entry name" value="TRANSAMINASE"/>
    <property type="match status" value="1"/>
</dbReference>
<dbReference type="Proteomes" id="UP000434052">
    <property type="component" value="Unassembled WGS sequence"/>
</dbReference>
<reference evidence="6 7" key="1">
    <citation type="submission" date="2018-06" db="EMBL/GenBank/DDBJ databases">
        <title>Complete genome of Desulfovibrio marinus P48SEP.</title>
        <authorList>
            <person name="Crispim J.S."/>
            <person name="Vidigal P.M.P."/>
            <person name="Silva L.C.F."/>
            <person name="Araujo L.C."/>
            <person name="Laguardia C.N."/>
            <person name="Dias R.S."/>
            <person name="Sousa M.P."/>
            <person name="Paula S.O."/>
            <person name="Silva C."/>
        </authorList>
    </citation>
    <scope>NUCLEOTIDE SEQUENCE [LARGE SCALE GENOMIC DNA]</scope>
    <source>
        <strain evidence="6 7">P48SEP</strain>
    </source>
</reference>
<dbReference type="GO" id="GO:0000271">
    <property type="term" value="P:polysaccharide biosynthetic process"/>
    <property type="evidence" value="ECO:0007669"/>
    <property type="project" value="TreeGrafter"/>
</dbReference>
<dbReference type="InterPro" id="IPR000653">
    <property type="entry name" value="DegT/StrS_aminotransferase"/>
</dbReference>
<dbReference type="Gene3D" id="3.90.1150.10">
    <property type="entry name" value="Aspartate Aminotransferase, domain 1"/>
    <property type="match status" value="1"/>
</dbReference>
<evidence type="ECO:0000256" key="3">
    <source>
        <dbReference type="PIRSR" id="PIRSR000390-1"/>
    </source>
</evidence>
<dbReference type="SUPFAM" id="SSF53383">
    <property type="entry name" value="PLP-dependent transferases"/>
    <property type="match status" value="1"/>
</dbReference>
<name>A0A6P1ZJ78_9BACT</name>
<dbReference type="Gene3D" id="3.40.640.10">
    <property type="entry name" value="Type I PLP-dependent aspartate aminotransferase-like (Major domain)"/>
    <property type="match status" value="1"/>
</dbReference>
<dbReference type="GO" id="GO:0008483">
    <property type="term" value="F:transaminase activity"/>
    <property type="evidence" value="ECO:0007669"/>
    <property type="project" value="TreeGrafter"/>
</dbReference>
<evidence type="ECO:0000256" key="5">
    <source>
        <dbReference type="RuleBase" id="RU004508"/>
    </source>
</evidence>
<sequence>MMKIPMNDLSRPYRDNQTVFDTILTKVGASGYYLGGPYGEAFSREFAEYVGTPHCLLVGNGTDALELALRAAGVEAGDHVVTVANAGGYTTTACRLIGAVPVYADIDADTLLMDMDDAASLVDPNVKAVVATHLYGAVADVEALRAKLAAQGKACPIIIEDCAQAHGASLRGQMAGSFGDLATFSFYPTKNLGAFGDGGAVLCRDEAVMERLSRLHQYGWNTRYNVAVPFGRNSRMDEIQAAVLSARLPKLEDANGARRAVIEAYAAAAPSCVMFPKRPDQVPAAHLAVVMVDDRDGFRAHLAEREVGTDIHYPVLDCDQAGWRDLPQVCGQLPSSRRCSERIVSLPCFPELTQEEISIVAEALAAYTP</sequence>
<dbReference type="OrthoDB" id="9766188at2"/>
<dbReference type="Pfam" id="PF01041">
    <property type="entry name" value="DegT_DnrJ_EryC1"/>
    <property type="match status" value="1"/>
</dbReference>
<dbReference type="GO" id="GO:0030170">
    <property type="term" value="F:pyridoxal phosphate binding"/>
    <property type="evidence" value="ECO:0007669"/>
    <property type="project" value="TreeGrafter"/>
</dbReference>
<organism evidence="6 7">
    <name type="scientific">Oceanidesulfovibrio marinus</name>
    <dbReference type="NCBI Taxonomy" id="370038"/>
    <lineage>
        <taxon>Bacteria</taxon>
        <taxon>Pseudomonadati</taxon>
        <taxon>Thermodesulfobacteriota</taxon>
        <taxon>Desulfovibrionia</taxon>
        <taxon>Desulfovibrionales</taxon>
        <taxon>Desulfovibrionaceae</taxon>
        <taxon>Oceanidesulfovibrio</taxon>
    </lineage>
</organism>
<dbReference type="AlphaFoldDB" id="A0A6P1ZJ78"/>
<evidence type="ECO:0000256" key="4">
    <source>
        <dbReference type="PIRSR" id="PIRSR000390-2"/>
    </source>
</evidence>
<protein>
    <submittedName>
        <fullName evidence="6">Erythromycin biosynthesis sensory transduction protein eryC1</fullName>
    </submittedName>
</protein>